<dbReference type="Gene3D" id="3.30.450.80">
    <property type="entry name" value="Transcription factor LuxR-like, autoinducer-binding domain"/>
    <property type="match status" value="1"/>
</dbReference>
<gene>
    <name evidence="5" type="ORF">Q9295_03435</name>
</gene>
<dbReference type="InterPro" id="IPR013249">
    <property type="entry name" value="RNA_pol_sigma70_r4_t2"/>
</dbReference>
<accession>A0ABU0VV45</accession>
<dbReference type="Proteomes" id="UP001239680">
    <property type="component" value="Unassembled WGS sequence"/>
</dbReference>
<dbReference type="Pfam" id="PF08281">
    <property type="entry name" value="Sigma70_r4_2"/>
    <property type="match status" value="1"/>
</dbReference>
<dbReference type="Pfam" id="PF03472">
    <property type="entry name" value="Autoind_bind"/>
    <property type="match status" value="1"/>
</dbReference>
<name>A0ABU0VV45_9RHOB</name>
<evidence type="ECO:0000256" key="1">
    <source>
        <dbReference type="ARBA" id="ARBA00023015"/>
    </source>
</evidence>
<dbReference type="SUPFAM" id="SSF75516">
    <property type="entry name" value="Pheromone-binding domain of LuxR-like quorum-sensing transcription factors"/>
    <property type="match status" value="1"/>
</dbReference>
<keyword evidence="6" id="KW-1185">Reference proteome</keyword>
<organism evidence="5 6">
    <name type="scientific">Pseudogemmobacter lacusdianii</name>
    <dbReference type="NCBI Taxonomy" id="3069608"/>
    <lineage>
        <taxon>Bacteria</taxon>
        <taxon>Pseudomonadati</taxon>
        <taxon>Pseudomonadota</taxon>
        <taxon>Alphaproteobacteria</taxon>
        <taxon>Rhodobacterales</taxon>
        <taxon>Paracoccaceae</taxon>
        <taxon>Pseudogemmobacter</taxon>
    </lineage>
</organism>
<dbReference type="SMART" id="SM00421">
    <property type="entry name" value="HTH_LUXR"/>
    <property type="match status" value="1"/>
</dbReference>
<dbReference type="RefSeq" id="WP_306679107.1">
    <property type="nucleotide sequence ID" value="NZ_JAVDBT010000003.1"/>
</dbReference>
<dbReference type="InterPro" id="IPR005143">
    <property type="entry name" value="TF_LuxR_autoind-bd_dom"/>
</dbReference>
<feature type="domain" description="HTH luxR-type" evidence="4">
    <location>
        <begin position="182"/>
        <end position="247"/>
    </location>
</feature>
<evidence type="ECO:0000256" key="3">
    <source>
        <dbReference type="ARBA" id="ARBA00023163"/>
    </source>
</evidence>
<dbReference type="Gene3D" id="1.10.10.10">
    <property type="entry name" value="Winged helix-like DNA-binding domain superfamily/Winged helix DNA-binding domain"/>
    <property type="match status" value="1"/>
</dbReference>
<keyword evidence="2" id="KW-0238">DNA-binding</keyword>
<dbReference type="InterPro" id="IPR000792">
    <property type="entry name" value="Tscrpt_reg_LuxR_C"/>
</dbReference>
<dbReference type="InterPro" id="IPR036693">
    <property type="entry name" value="TF_LuxR_autoind-bd_dom_sf"/>
</dbReference>
<dbReference type="PANTHER" id="PTHR44688">
    <property type="entry name" value="DNA-BINDING TRANSCRIPTIONAL ACTIVATOR DEVR_DOSR"/>
    <property type="match status" value="1"/>
</dbReference>
<dbReference type="PROSITE" id="PS50043">
    <property type="entry name" value="HTH_LUXR_2"/>
    <property type="match status" value="1"/>
</dbReference>
<evidence type="ECO:0000313" key="5">
    <source>
        <dbReference type="EMBL" id="MDQ2065413.1"/>
    </source>
</evidence>
<reference evidence="5 6" key="1">
    <citation type="submission" date="2023-08" db="EMBL/GenBank/DDBJ databases">
        <title>Characterization of two Paracoccaceae strains isolated from Phycosphere and proposal of Xinfangfangia lacusdiani sp. nov.</title>
        <authorList>
            <person name="Deng Y."/>
            <person name="Zhang Y.Q."/>
        </authorList>
    </citation>
    <scope>NUCLEOTIDE SEQUENCE [LARGE SCALE GENOMIC DNA]</scope>
    <source>
        <strain evidence="5 6">CPCC 101601</strain>
    </source>
</reference>
<evidence type="ECO:0000259" key="4">
    <source>
        <dbReference type="PROSITE" id="PS50043"/>
    </source>
</evidence>
<dbReference type="InterPro" id="IPR016032">
    <property type="entry name" value="Sig_transdc_resp-reg_C-effctor"/>
</dbReference>
<comment type="caution">
    <text evidence="5">The sequence shown here is derived from an EMBL/GenBank/DDBJ whole genome shotgun (WGS) entry which is preliminary data.</text>
</comment>
<dbReference type="InterPro" id="IPR036388">
    <property type="entry name" value="WH-like_DNA-bd_sf"/>
</dbReference>
<dbReference type="EMBL" id="JAVDBT010000003">
    <property type="protein sequence ID" value="MDQ2065413.1"/>
    <property type="molecule type" value="Genomic_DNA"/>
</dbReference>
<keyword evidence="1" id="KW-0805">Transcription regulation</keyword>
<proteinExistence type="predicted"/>
<evidence type="ECO:0000313" key="6">
    <source>
        <dbReference type="Proteomes" id="UP001239680"/>
    </source>
</evidence>
<dbReference type="CDD" id="cd06170">
    <property type="entry name" value="LuxR_C_like"/>
    <property type="match status" value="1"/>
</dbReference>
<keyword evidence="3" id="KW-0804">Transcription</keyword>
<evidence type="ECO:0000256" key="2">
    <source>
        <dbReference type="ARBA" id="ARBA00023125"/>
    </source>
</evidence>
<dbReference type="SUPFAM" id="SSF46894">
    <property type="entry name" value="C-terminal effector domain of the bipartite response regulators"/>
    <property type="match status" value="1"/>
</dbReference>
<sequence length="262" mass="28948">MNGSSVLPLLSQIAEAQSIDGVWRLTREYFASIGLSHVNYGFTRFKHQTTIGDPDDALFLTTGDDAYAQRYYRGGFYAKSPLFRWAQRNSGACTWKWATDAFAAGKLCAEEAEVMRFNASIGVIAGLSFSFPETSARAKGVMGLTADFGITVEQIEDLWREKRHEIMAVAHMAHLKIIQLPRLSRARALSPRQREALEWVADGKTTQDVALLMGVSPAMVEKHLRLAREALAVETTAQAVAKAALLNMIFQEPTVPQAQAAR</sequence>
<protein>
    <submittedName>
        <fullName evidence="5">Autoinducer binding domain-containing protein</fullName>
    </submittedName>
</protein>
<dbReference type="PANTHER" id="PTHR44688:SF16">
    <property type="entry name" value="DNA-BINDING TRANSCRIPTIONAL ACTIVATOR DEVR_DOSR"/>
    <property type="match status" value="1"/>
</dbReference>